<evidence type="ECO:0000256" key="4">
    <source>
        <dbReference type="ARBA" id="ARBA00022763"/>
    </source>
</evidence>
<dbReference type="PANTHER" id="PTHR46239:SF1">
    <property type="entry name" value="DNA REPAIR PROTEIN RAD51 HOMOLOG 3"/>
    <property type="match status" value="1"/>
</dbReference>
<comment type="caution">
    <text evidence="13">The sequence shown here is derived from an EMBL/GenBank/DDBJ whole genome shotgun (WGS) entry which is preliminary data.</text>
</comment>
<dbReference type="CDD" id="cd19492">
    <property type="entry name" value="Rad51C"/>
    <property type="match status" value="1"/>
</dbReference>
<accession>A0AAV3PJV2</accession>
<keyword evidence="5" id="KW-0067">ATP-binding</keyword>
<dbReference type="GO" id="GO:0007131">
    <property type="term" value="P:reciprocal meiotic recombination"/>
    <property type="evidence" value="ECO:0007669"/>
    <property type="project" value="TreeGrafter"/>
</dbReference>
<dbReference type="FunFam" id="3.40.50.300:FF:001318">
    <property type="entry name" value="DNA repair protein RAD51"/>
    <property type="match status" value="1"/>
</dbReference>
<evidence type="ECO:0000256" key="10">
    <source>
        <dbReference type="ARBA" id="ARBA00040674"/>
    </source>
</evidence>
<dbReference type="InterPro" id="IPR027417">
    <property type="entry name" value="P-loop_NTPase"/>
</dbReference>
<dbReference type="GO" id="GO:0000400">
    <property type="term" value="F:four-way junction DNA binding"/>
    <property type="evidence" value="ECO:0007669"/>
    <property type="project" value="TreeGrafter"/>
</dbReference>
<feature type="domain" description="RecA family profile 1" evidence="12">
    <location>
        <begin position="30"/>
        <end position="208"/>
    </location>
</feature>
<dbReference type="PANTHER" id="PTHR46239">
    <property type="entry name" value="DNA REPAIR PROTEIN RAD51 HOMOLOG 3 RAD51C"/>
    <property type="match status" value="1"/>
</dbReference>
<evidence type="ECO:0000256" key="5">
    <source>
        <dbReference type="ARBA" id="ARBA00022840"/>
    </source>
</evidence>
<evidence type="ECO:0000256" key="9">
    <source>
        <dbReference type="ARBA" id="ARBA00023242"/>
    </source>
</evidence>
<protein>
    <recommendedName>
        <fullName evidence="10">DNA repair protein RAD51 homolog 3</fullName>
    </recommendedName>
</protein>
<proteinExistence type="inferred from homology"/>
<dbReference type="GO" id="GO:0005524">
    <property type="term" value="F:ATP binding"/>
    <property type="evidence" value="ECO:0007669"/>
    <property type="project" value="UniProtKB-KW"/>
</dbReference>
<reference evidence="13 14" key="1">
    <citation type="submission" date="2024-01" db="EMBL/GenBank/DDBJ databases">
        <title>The complete chloroplast genome sequence of Lithospermum erythrorhizon: insights into the phylogenetic relationship among Boraginaceae species and the maternal lineages of purple gromwells.</title>
        <authorList>
            <person name="Okada T."/>
            <person name="Watanabe K."/>
        </authorList>
    </citation>
    <scope>NUCLEOTIDE SEQUENCE [LARGE SCALE GENOMIC DNA]</scope>
</reference>
<dbReference type="InterPro" id="IPR020588">
    <property type="entry name" value="RecA_ATP-bd"/>
</dbReference>
<comment type="function">
    <text evidence="11">Involved in the homologous recombination repair (HRR) pathway of double-stranded DNA breaks arising during DNA replication or induced by DNA-damaging agents.</text>
</comment>
<dbReference type="GO" id="GO:0140664">
    <property type="term" value="F:ATP-dependent DNA damage sensor activity"/>
    <property type="evidence" value="ECO:0007669"/>
    <property type="project" value="InterPro"/>
</dbReference>
<dbReference type="InterPro" id="IPR016467">
    <property type="entry name" value="DNA_recomb/repair_RecA-like"/>
</dbReference>
<keyword evidence="8" id="KW-0234">DNA repair</keyword>
<evidence type="ECO:0000256" key="6">
    <source>
        <dbReference type="ARBA" id="ARBA00023125"/>
    </source>
</evidence>
<keyword evidence="4" id="KW-0227">DNA damage</keyword>
<evidence type="ECO:0000259" key="12">
    <source>
        <dbReference type="PROSITE" id="PS50162"/>
    </source>
</evidence>
<evidence type="ECO:0000256" key="1">
    <source>
        <dbReference type="ARBA" id="ARBA00004123"/>
    </source>
</evidence>
<evidence type="ECO:0000313" key="14">
    <source>
        <dbReference type="Proteomes" id="UP001454036"/>
    </source>
</evidence>
<keyword evidence="9" id="KW-0539">Nucleus</keyword>
<dbReference type="PROSITE" id="PS50162">
    <property type="entry name" value="RECA_2"/>
    <property type="match status" value="1"/>
</dbReference>
<keyword evidence="7" id="KW-0233">DNA recombination</keyword>
<dbReference type="GO" id="GO:0033065">
    <property type="term" value="C:Rad51C-XRCC3 complex"/>
    <property type="evidence" value="ECO:0007669"/>
    <property type="project" value="TreeGrafter"/>
</dbReference>
<sequence length="281" mass="31381">METTSLSTSWNQLSRFGSQTAWEMLEKEESSRRITTSCADLDKVVGGGFRCNQVTEVGGVAGIGKTQLGIQLAVNVQIPADCGGLEGKAVYIDTEGSFMLERVLQIAQACVEDLHSSHRKMTPADFLDNIFYFRVCSYAEQTAVINYLETFVADHKDVKVVIIDSIAFHFRYHFDDMPLRTRLLGEIALKLMKLAQKFSLAVVLTNQVINKFADGSFHLTLALGDSWSHACTERIILFWKGSERYAYIDKSPSVRSASVSYCVTERGIRNSSSNCKLVKMM</sequence>
<dbReference type="PIRSF" id="PIRSF005856">
    <property type="entry name" value="Rad51"/>
    <property type="match status" value="1"/>
</dbReference>
<dbReference type="GO" id="GO:0000707">
    <property type="term" value="P:meiotic DNA recombinase assembly"/>
    <property type="evidence" value="ECO:0007669"/>
    <property type="project" value="TreeGrafter"/>
</dbReference>
<dbReference type="InterPro" id="IPR013632">
    <property type="entry name" value="Rad51_C"/>
</dbReference>
<evidence type="ECO:0000256" key="3">
    <source>
        <dbReference type="ARBA" id="ARBA00022741"/>
    </source>
</evidence>
<evidence type="ECO:0000256" key="2">
    <source>
        <dbReference type="ARBA" id="ARBA00007095"/>
    </source>
</evidence>
<gene>
    <name evidence="13" type="ORF">LIER_10238</name>
</gene>
<dbReference type="Gene3D" id="3.40.50.300">
    <property type="entry name" value="P-loop containing nucleotide triphosphate hydrolases"/>
    <property type="match status" value="1"/>
</dbReference>
<comment type="similarity">
    <text evidence="2">Belongs to the RecA family. RAD51 subfamily.</text>
</comment>
<keyword evidence="14" id="KW-1185">Reference proteome</keyword>
<evidence type="ECO:0000256" key="11">
    <source>
        <dbReference type="ARBA" id="ARBA00056000"/>
    </source>
</evidence>
<organism evidence="13 14">
    <name type="scientific">Lithospermum erythrorhizon</name>
    <name type="common">Purple gromwell</name>
    <name type="synonym">Lithospermum officinale var. erythrorhizon</name>
    <dbReference type="NCBI Taxonomy" id="34254"/>
    <lineage>
        <taxon>Eukaryota</taxon>
        <taxon>Viridiplantae</taxon>
        <taxon>Streptophyta</taxon>
        <taxon>Embryophyta</taxon>
        <taxon>Tracheophyta</taxon>
        <taxon>Spermatophyta</taxon>
        <taxon>Magnoliopsida</taxon>
        <taxon>eudicotyledons</taxon>
        <taxon>Gunneridae</taxon>
        <taxon>Pentapetalae</taxon>
        <taxon>asterids</taxon>
        <taxon>lamiids</taxon>
        <taxon>Boraginales</taxon>
        <taxon>Boraginaceae</taxon>
        <taxon>Boraginoideae</taxon>
        <taxon>Lithospermeae</taxon>
        <taxon>Lithospermum</taxon>
    </lineage>
</organism>
<dbReference type="GO" id="GO:0008821">
    <property type="term" value="F:crossover junction DNA endonuclease activity"/>
    <property type="evidence" value="ECO:0007669"/>
    <property type="project" value="TreeGrafter"/>
</dbReference>
<dbReference type="GO" id="GO:0005657">
    <property type="term" value="C:replication fork"/>
    <property type="evidence" value="ECO:0007669"/>
    <property type="project" value="TreeGrafter"/>
</dbReference>
<dbReference type="EMBL" id="BAABME010001805">
    <property type="protein sequence ID" value="GAA0151538.1"/>
    <property type="molecule type" value="Genomic_DNA"/>
</dbReference>
<dbReference type="InterPro" id="IPR052093">
    <property type="entry name" value="HR_Repair_Mediator"/>
</dbReference>
<evidence type="ECO:0000256" key="7">
    <source>
        <dbReference type="ARBA" id="ARBA00023172"/>
    </source>
</evidence>
<dbReference type="Proteomes" id="UP001454036">
    <property type="component" value="Unassembled WGS sequence"/>
</dbReference>
<dbReference type="Pfam" id="PF08423">
    <property type="entry name" value="Rad51"/>
    <property type="match status" value="1"/>
</dbReference>
<keyword evidence="3" id="KW-0547">Nucleotide-binding</keyword>
<dbReference type="GO" id="GO:0033063">
    <property type="term" value="C:Rad51B-Rad51C-Rad51D-XRCC2 complex"/>
    <property type="evidence" value="ECO:0007669"/>
    <property type="project" value="TreeGrafter"/>
</dbReference>
<comment type="subcellular location">
    <subcellularLocation>
        <location evidence="1">Nucleus</location>
    </subcellularLocation>
</comment>
<keyword evidence="6" id="KW-0238">DNA-binding</keyword>
<dbReference type="AlphaFoldDB" id="A0AAV3PJV2"/>
<dbReference type="SUPFAM" id="SSF52540">
    <property type="entry name" value="P-loop containing nucleoside triphosphate hydrolases"/>
    <property type="match status" value="1"/>
</dbReference>
<name>A0AAV3PJV2_LITER</name>
<evidence type="ECO:0000256" key="8">
    <source>
        <dbReference type="ARBA" id="ARBA00023204"/>
    </source>
</evidence>
<evidence type="ECO:0000313" key="13">
    <source>
        <dbReference type="EMBL" id="GAA0151538.1"/>
    </source>
</evidence>